<organism evidence="2 3">
    <name type="scientific">Paraburkholderia antibiotica</name>
    <dbReference type="NCBI Taxonomy" id="2728839"/>
    <lineage>
        <taxon>Bacteria</taxon>
        <taxon>Pseudomonadati</taxon>
        <taxon>Pseudomonadota</taxon>
        <taxon>Betaproteobacteria</taxon>
        <taxon>Burkholderiales</taxon>
        <taxon>Burkholderiaceae</taxon>
        <taxon>Paraburkholderia</taxon>
    </lineage>
</organism>
<dbReference type="Proteomes" id="UP000583127">
    <property type="component" value="Unassembled WGS sequence"/>
</dbReference>
<dbReference type="EMBL" id="JABBFZ010000008">
    <property type="protein sequence ID" value="NML32344.1"/>
    <property type="molecule type" value="Genomic_DNA"/>
</dbReference>
<evidence type="ECO:0000313" key="2">
    <source>
        <dbReference type="EMBL" id="NML32344.1"/>
    </source>
</evidence>
<comment type="caution">
    <text evidence="2">The sequence shown here is derived from an EMBL/GenBank/DDBJ whole genome shotgun (WGS) entry which is preliminary data.</text>
</comment>
<accession>A0A7X9X765</accession>
<sequence length="118" mass="13155">MFALARHFSHNLYDTTISMPGALWMIPSAAIPWLICYALIARTQRSASSRRKVCFANVVAIAAFCAIFVLTFGIRDFVSFGDQDLPNLFPVRLAVAVSISFMSSLIAQTWLERRCHPG</sequence>
<protein>
    <submittedName>
        <fullName evidence="2">Uncharacterized protein</fullName>
    </submittedName>
</protein>
<keyword evidence="3" id="KW-1185">Reference proteome</keyword>
<keyword evidence="1" id="KW-0472">Membrane</keyword>
<proteinExistence type="predicted"/>
<dbReference type="RefSeq" id="WP_169498591.1">
    <property type="nucleotide sequence ID" value="NZ_JABBFZ010000008.1"/>
</dbReference>
<name>A0A7X9X765_9BURK</name>
<dbReference type="AlphaFoldDB" id="A0A7X9X765"/>
<feature type="transmembrane region" description="Helical" evidence="1">
    <location>
        <begin position="53"/>
        <end position="73"/>
    </location>
</feature>
<feature type="transmembrane region" description="Helical" evidence="1">
    <location>
        <begin position="93"/>
        <end position="111"/>
    </location>
</feature>
<feature type="transmembrane region" description="Helical" evidence="1">
    <location>
        <begin position="22"/>
        <end position="41"/>
    </location>
</feature>
<keyword evidence="1" id="KW-0812">Transmembrane</keyword>
<reference evidence="2 3" key="1">
    <citation type="submission" date="2020-04" db="EMBL/GenBank/DDBJ databases">
        <title>Paraburkholderia sp. G-4-1-8 isolated from soil.</title>
        <authorList>
            <person name="Dahal R.H."/>
        </authorList>
    </citation>
    <scope>NUCLEOTIDE SEQUENCE [LARGE SCALE GENOMIC DNA]</scope>
    <source>
        <strain evidence="2 3">G-4-1-8</strain>
    </source>
</reference>
<gene>
    <name evidence="2" type="ORF">HHL14_16055</name>
</gene>
<evidence type="ECO:0000313" key="3">
    <source>
        <dbReference type="Proteomes" id="UP000583127"/>
    </source>
</evidence>
<keyword evidence="1" id="KW-1133">Transmembrane helix</keyword>
<evidence type="ECO:0000256" key="1">
    <source>
        <dbReference type="SAM" id="Phobius"/>
    </source>
</evidence>